<comment type="caution">
    <text evidence="7">The sequence shown here is derived from an EMBL/GenBank/DDBJ whole genome shotgun (WGS) entry which is preliminary data.</text>
</comment>
<keyword evidence="8" id="KW-1185">Reference proteome</keyword>
<proteinExistence type="inferred from homology"/>
<evidence type="ECO:0000256" key="3">
    <source>
        <dbReference type="ARBA" id="ARBA00023125"/>
    </source>
</evidence>
<dbReference type="InterPro" id="IPR036388">
    <property type="entry name" value="WH-like_DNA-bd_sf"/>
</dbReference>
<sequence length="312" mass="33100">MSQILDIAPLRSFVAVADTGGFQRAATSLHLSQAAVSQHVRKLEHATGRPLVERHGRGSRLTADGERLLTQARRILALHDETLRSFGRSDTETVVIGSTEHAAAQLLPFLSSQLARSLPEHRIRFRLDRGTGLREGLSEGRVDLALLLGPADDLRATPVGELDLTWYAAPTWQRPPAPAPLPVVAFDQPCALRSRALETLAENGIPAMVNAEAIQLAGVQAAVGAGLGVALMATLGQTPEGLLPRPDLPTPKPLPLAVWSRQGLPARTAAPVAEALRRLLGEPGAHTTSPRNTGSPRTSGSSHVDVEYAQGA</sequence>
<dbReference type="Gene3D" id="3.40.190.10">
    <property type="entry name" value="Periplasmic binding protein-like II"/>
    <property type="match status" value="2"/>
</dbReference>
<evidence type="ECO:0000256" key="4">
    <source>
        <dbReference type="ARBA" id="ARBA00023163"/>
    </source>
</evidence>
<dbReference type="InterPro" id="IPR050176">
    <property type="entry name" value="LTTR"/>
</dbReference>
<evidence type="ECO:0000256" key="5">
    <source>
        <dbReference type="SAM" id="MobiDB-lite"/>
    </source>
</evidence>
<protein>
    <submittedName>
        <fullName evidence="7">DNA-binding transcriptional LysR family regulator</fullName>
    </submittedName>
</protein>
<dbReference type="PROSITE" id="PS50931">
    <property type="entry name" value="HTH_LYSR"/>
    <property type="match status" value="1"/>
</dbReference>
<dbReference type="Gene3D" id="1.10.10.10">
    <property type="entry name" value="Winged helix-like DNA-binding domain superfamily/Winged helix DNA-binding domain"/>
    <property type="match status" value="1"/>
</dbReference>
<dbReference type="SUPFAM" id="SSF46785">
    <property type="entry name" value="Winged helix' DNA-binding domain"/>
    <property type="match status" value="1"/>
</dbReference>
<dbReference type="Proteomes" id="UP001235712">
    <property type="component" value="Unassembled WGS sequence"/>
</dbReference>
<feature type="region of interest" description="Disordered" evidence="5">
    <location>
        <begin position="281"/>
        <end position="312"/>
    </location>
</feature>
<evidence type="ECO:0000259" key="6">
    <source>
        <dbReference type="PROSITE" id="PS50931"/>
    </source>
</evidence>
<dbReference type="EMBL" id="JAUSQZ010000001">
    <property type="protein sequence ID" value="MDP9829113.1"/>
    <property type="molecule type" value="Genomic_DNA"/>
</dbReference>
<keyword evidence="2" id="KW-0805">Transcription regulation</keyword>
<dbReference type="Pfam" id="PF00126">
    <property type="entry name" value="HTH_1"/>
    <property type="match status" value="1"/>
</dbReference>
<evidence type="ECO:0000256" key="2">
    <source>
        <dbReference type="ARBA" id="ARBA00023015"/>
    </source>
</evidence>
<dbReference type="InterPro" id="IPR005119">
    <property type="entry name" value="LysR_subst-bd"/>
</dbReference>
<dbReference type="PANTHER" id="PTHR30579:SF7">
    <property type="entry name" value="HTH-TYPE TRANSCRIPTIONAL REGULATOR LRHA-RELATED"/>
    <property type="match status" value="1"/>
</dbReference>
<comment type="similarity">
    <text evidence="1">Belongs to the LysR transcriptional regulatory family.</text>
</comment>
<dbReference type="RefSeq" id="WP_307246999.1">
    <property type="nucleotide sequence ID" value="NZ_JAUSQZ010000001.1"/>
</dbReference>
<keyword evidence="3 7" id="KW-0238">DNA-binding</keyword>
<feature type="domain" description="HTH lysR-type" evidence="6">
    <location>
        <begin position="5"/>
        <end position="62"/>
    </location>
</feature>
<reference evidence="7 8" key="1">
    <citation type="submission" date="2023-07" db="EMBL/GenBank/DDBJ databases">
        <title>Sequencing the genomes of 1000 actinobacteria strains.</title>
        <authorList>
            <person name="Klenk H.-P."/>
        </authorList>
    </citation>
    <scope>NUCLEOTIDE SEQUENCE [LARGE SCALE GENOMIC DNA]</scope>
    <source>
        <strain evidence="7 8">DSM 44388</strain>
    </source>
</reference>
<accession>A0ABT9P8U8</accession>
<dbReference type="InterPro" id="IPR036390">
    <property type="entry name" value="WH_DNA-bd_sf"/>
</dbReference>
<gene>
    <name evidence="7" type="ORF">J2S57_004862</name>
</gene>
<dbReference type="PRINTS" id="PR00039">
    <property type="entry name" value="HTHLYSR"/>
</dbReference>
<dbReference type="SUPFAM" id="SSF53850">
    <property type="entry name" value="Periplasmic binding protein-like II"/>
    <property type="match status" value="1"/>
</dbReference>
<dbReference type="PANTHER" id="PTHR30579">
    <property type="entry name" value="TRANSCRIPTIONAL REGULATOR"/>
    <property type="match status" value="1"/>
</dbReference>
<dbReference type="InterPro" id="IPR000847">
    <property type="entry name" value="LysR_HTH_N"/>
</dbReference>
<evidence type="ECO:0000313" key="7">
    <source>
        <dbReference type="EMBL" id="MDP9829113.1"/>
    </source>
</evidence>
<dbReference type="GO" id="GO:0003677">
    <property type="term" value="F:DNA binding"/>
    <property type="evidence" value="ECO:0007669"/>
    <property type="project" value="UniProtKB-KW"/>
</dbReference>
<keyword evidence="4" id="KW-0804">Transcription</keyword>
<organism evidence="7 8">
    <name type="scientific">Kineosporia succinea</name>
    <dbReference type="NCBI Taxonomy" id="84632"/>
    <lineage>
        <taxon>Bacteria</taxon>
        <taxon>Bacillati</taxon>
        <taxon>Actinomycetota</taxon>
        <taxon>Actinomycetes</taxon>
        <taxon>Kineosporiales</taxon>
        <taxon>Kineosporiaceae</taxon>
        <taxon>Kineosporia</taxon>
    </lineage>
</organism>
<evidence type="ECO:0000256" key="1">
    <source>
        <dbReference type="ARBA" id="ARBA00009437"/>
    </source>
</evidence>
<feature type="compositionally biased region" description="Polar residues" evidence="5">
    <location>
        <begin position="286"/>
        <end position="302"/>
    </location>
</feature>
<evidence type="ECO:0000313" key="8">
    <source>
        <dbReference type="Proteomes" id="UP001235712"/>
    </source>
</evidence>
<name>A0ABT9P8U8_9ACTN</name>
<dbReference type="Pfam" id="PF03466">
    <property type="entry name" value="LysR_substrate"/>
    <property type="match status" value="1"/>
</dbReference>